<dbReference type="GO" id="GO:0004356">
    <property type="term" value="F:glutamine synthetase activity"/>
    <property type="evidence" value="ECO:0007669"/>
    <property type="project" value="InterPro"/>
</dbReference>
<dbReference type="SMART" id="SM01230">
    <property type="entry name" value="Gln-synt_C"/>
    <property type="match status" value="1"/>
</dbReference>
<keyword evidence="6" id="KW-1185">Reference proteome</keyword>
<evidence type="ECO:0000313" key="6">
    <source>
        <dbReference type="Proteomes" id="UP000244855"/>
    </source>
</evidence>
<dbReference type="PROSITE" id="PS51987">
    <property type="entry name" value="GS_CATALYTIC"/>
    <property type="match status" value="1"/>
</dbReference>
<dbReference type="PANTHER" id="PTHR43785:SF2">
    <property type="entry name" value="TYPE-1 GLUTAMINE SYNTHETASE 1"/>
    <property type="match status" value="1"/>
</dbReference>
<name>A0A2V1DRK1_9PLEO</name>
<protein>
    <submittedName>
        <fullName evidence="5">Protein fluG</fullName>
    </submittedName>
</protein>
<reference evidence="5 6" key="1">
    <citation type="journal article" date="2018" name="Sci. Rep.">
        <title>Comparative genomics provides insights into the lifestyle and reveals functional heterogeneity of dark septate endophytic fungi.</title>
        <authorList>
            <person name="Knapp D.G."/>
            <person name="Nemeth J.B."/>
            <person name="Barry K."/>
            <person name="Hainaut M."/>
            <person name="Henrissat B."/>
            <person name="Johnson J."/>
            <person name="Kuo A."/>
            <person name="Lim J.H.P."/>
            <person name="Lipzen A."/>
            <person name="Nolan M."/>
            <person name="Ohm R.A."/>
            <person name="Tamas L."/>
            <person name="Grigoriev I.V."/>
            <person name="Spatafora J.W."/>
            <person name="Nagy L.G."/>
            <person name="Kovacs G.M."/>
        </authorList>
    </citation>
    <scope>NUCLEOTIDE SEQUENCE [LARGE SCALE GENOMIC DNA]</scope>
    <source>
        <strain evidence="5 6">DSE2036</strain>
    </source>
</reference>
<evidence type="ECO:0000256" key="1">
    <source>
        <dbReference type="ARBA" id="ARBA00022598"/>
    </source>
</evidence>
<gene>
    <name evidence="5" type="ORF">DM02DRAFT_593555</name>
</gene>
<evidence type="ECO:0000256" key="2">
    <source>
        <dbReference type="PROSITE-ProRule" id="PRU01331"/>
    </source>
</evidence>
<dbReference type="EMBL" id="KZ805382">
    <property type="protein sequence ID" value="PVH99959.1"/>
    <property type="molecule type" value="Genomic_DNA"/>
</dbReference>
<accession>A0A2V1DRK1</accession>
<dbReference type="OrthoDB" id="3364440at2759"/>
<dbReference type="SUPFAM" id="SSF55931">
    <property type="entry name" value="Glutamine synthetase/guanido kinase"/>
    <property type="match status" value="1"/>
</dbReference>
<dbReference type="Proteomes" id="UP000244855">
    <property type="component" value="Unassembled WGS sequence"/>
</dbReference>
<dbReference type="PANTHER" id="PTHR43785">
    <property type="entry name" value="GAMMA-GLUTAMYLPUTRESCINE SYNTHETASE"/>
    <property type="match status" value="1"/>
</dbReference>
<organism evidence="5 6">
    <name type="scientific">Periconia macrospinosa</name>
    <dbReference type="NCBI Taxonomy" id="97972"/>
    <lineage>
        <taxon>Eukaryota</taxon>
        <taxon>Fungi</taxon>
        <taxon>Dikarya</taxon>
        <taxon>Ascomycota</taxon>
        <taxon>Pezizomycotina</taxon>
        <taxon>Dothideomycetes</taxon>
        <taxon>Pleosporomycetidae</taxon>
        <taxon>Pleosporales</taxon>
        <taxon>Massarineae</taxon>
        <taxon>Periconiaceae</taxon>
        <taxon>Periconia</taxon>
    </lineage>
</organism>
<dbReference type="Gene3D" id="3.30.590.10">
    <property type="entry name" value="Glutamine synthetase/guanido kinase, catalytic domain"/>
    <property type="match status" value="1"/>
</dbReference>
<sequence>MTERDAQRLDAFLADHSSINYIHLQWLDYSAILRTQIVPLHIAKDLASGSLDPFTLGEGCMVIPVSTDPKYFADGPEVWELHPDWASLIPFVSGEGDGEHARVNITRCCPRQLFKSVLQSFQEANSTTILLGFEIEFSLLSATLSSPAVNPLDPNPGHSSTSGLRNPSRLSLLTSIATSLHASGIPVRKFHTEGVEQYEIALCPKPALEAIDALLHAHETIRRHALAANLQATFAVHPLLNNHPISFNSCHIHLSLNPPPENPSVTNAFLAGIMRKLSALCALGMPNFDSYSCVQTMYASWIGFGTQNRHLPVRKIAQNRWELRFVDATANMYLVVALVLMSGGEGMREERVLVHRDMEEVYPGEMSEEELAAFGVVKRLPRDLEDAVAQLKKDVQVRAWMGEEMFGRFVGVKEVECRYFGEMTVEERRLKFVRAF</sequence>
<proteinExistence type="inferred from homology"/>
<dbReference type="AlphaFoldDB" id="A0A2V1DRK1"/>
<dbReference type="InterPro" id="IPR014746">
    <property type="entry name" value="Gln_synth/guanido_kin_cat_dom"/>
</dbReference>
<dbReference type="InterPro" id="IPR008146">
    <property type="entry name" value="Gln_synth_cat_dom"/>
</dbReference>
<dbReference type="Pfam" id="PF00120">
    <property type="entry name" value="Gln-synt_C"/>
    <property type="match status" value="1"/>
</dbReference>
<feature type="domain" description="GS catalytic" evidence="4">
    <location>
        <begin position="110"/>
        <end position="436"/>
    </location>
</feature>
<evidence type="ECO:0000313" key="5">
    <source>
        <dbReference type="EMBL" id="PVH99959.1"/>
    </source>
</evidence>
<keyword evidence="1" id="KW-0436">Ligase</keyword>
<evidence type="ECO:0000256" key="3">
    <source>
        <dbReference type="RuleBase" id="RU000384"/>
    </source>
</evidence>
<dbReference type="STRING" id="97972.A0A2V1DRK1"/>
<evidence type="ECO:0000259" key="4">
    <source>
        <dbReference type="PROSITE" id="PS51987"/>
    </source>
</evidence>
<comment type="similarity">
    <text evidence="2 3">Belongs to the glutamine synthetase family.</text>
</comment>